<evidence type="ECO:0000313" key="1">
    <source>
        <dbReference type="EMBL" id="EDO62634.1"/>
    </source>
</evidence>
<name>A7VQC9_9FIRM</name>
<reference evidence="1 2" key="1">
    <citation type="submission" date="2007-08" db="EMBL/GenBank/DDBJ databases">
        <title>Draft genome sequence of Clostridium leptum (DSM 753).</title>
        <authorList>
            <person name="Sudarsanam P."/>
            <person name="Ley R."/>
            <person name="Guruge J."/>
            <person name="Turnbaugh P.J."/>
            <person name="Mahowald M."/>
            <person name="Liep D."/>
            <person name="Gordon J."/>
        </authorList>
    </citation>
    <scope>NUCLEOTIDE SEQUENCE [LARGE SCALE GENOMIC DNA]</scope>
    <source>
        <strain evidence="1 2">DSM 753</strain>
    </source>
</reference>
<dbReference type="Proteomes" id="UP000003490">
    <property type="component" value="Unassembled WGS sequence"/>
</dbReference>
<reference evidence="1 2" key="2">
    <citation type="submission" date="2007-08" db="EMBL/GenBank/DDBJ databases">
        <authorList>
            <person name="Fulton L."/>
            <person name="Clifton S."/>
            <person name="Fulton B."/>
            <person name="Xu J."/>
            <person name="Minx P."/>
            <person name="Pepin K.H."/>
            <person name="Johnson M."/>
            <person name="Thiruvilangam P."/>
            <person name="Bhonagiri V."/>
            <person name="Nash W.E."/>
            <person name="Wang C."/>
            <person name="Mardis E.R."/>
            <person name="Wilson R.K."/>
        </authorList>
    </citation>
    <scope>NUCLEOTIDE SEQUENCE [LARGE SCALE GENOMIC DNA]</scope>
    <source>
        <strain evidence="1 2">DSM 753</strain>
    </source>
</reference>
<proteinExistence type="predicted"/>
<evidence type="ECO:0000313" key="2">
    <source>
        <dbReference type="Proteomes" id="UP000003490"/>
    </source>
</evidence>
<protein>
    <submittedName>
        <fullName evidence="1">Uncharacterized protein</fullName>
    </submittedName>
</protein>
<dbReference type="HOGENOM" id="CLU_3373026_0_0_9"/>
<accession>A7VQC9</accession>
<dbReference type="AlphaFoldDB" id="A7VQC9"/>
<organism evidence="1 2">
    <name type="scientific">[Clostridium] leptum DSM 753</name>
    <dbReference type="NCBI Taxonomy" id="428125"/>
    <lineage>
        <taxon>Bacteria</taxon>
        <taxon>Bacillati</taxon>
        <taxon>Bacillota</taxon>
        <taxon>Clostridia</taxon>
        <taxon>Eubacteriales</taxon>
        <taxon>Oscillospiraceae</taxon>
        <taxon>Oscillospiraceae incertae sedis</taxon>
    </lineage>
</organism>
<comment type="caution">
    <text evidence="1">The sequence shown here is derived from an EMBL/GenBank/DDBJ whole genome shotgun (WGS) entry which is preliminary data.</text>
</comment>
<gene>
    <name evidence="1" type="ORF">CLOLEP_00757</name>
</gene>
<sequence length="34" mass="4048">MSREKGKIKVGFPVRKKAKRKFFEKRVDKRGIQA</sequence>
<dbReference type="EMBL" id="ABCB02000014">
    <property type="protein sequence ID" value="EDO62634.1"/>
    <property type="molecule type" value="Genomic_DNA"/>
</dbReference>